<evidence type="ECO:0000256" key="1">
    <source>
        <dbReference type="ARBA" id="ARBA00004496"/>
    </source>
</evidence>
<gene>
    <name evidence="8" type="ORF">FIBSPDRAFT_829869</name>
</gene>
<reference evidence="8 9" key="1">
    <citation type="journal article" date="2016" name="Mol. Biol. Evol.">
        <title>Comparative Genomics of Early-Diverging Mushroom-Forming Fungi Provides Insights into the Origins of Lignocellulose Decay Capabilities.</title>
        <authorList>
            <person name="Nagy L.G."/>
            <person name="Riley R."/>
            <person name="Tritt A."/>
            <person name="Adam C."/>
            <person name="Daum C."/>
            <person name="Floudas D."/>
            <person name="Sun H."/>
            <person name="Yadav J.S."/>
            <person name="Pangilinan J."/>
            <person name="Larsson K.H."/>
            <person name="Matsuura K."/>
            <person name="Barry K."/>
            <person name="Labutti K."/>
            <person name="Kuo R."/>
            <person name="Ohm R.A."/>
            <person name="Bhattacharya S.S."/>
            <person name="Shirouzu T."/>
            <person name="Yoshinaga Y."/>
            <person name="Martin F.M."/>
            <person name="Grigoriev I.V."/>
            <person name="Hibbett D.S."/>
        </authorList>
    </citation>
    <scope>NUCLEOTIDE SEQUENCE [LARGE SCALE GENOMIC DNA]</scope>
    <source>
        <strain evidence="8 9">CBS 109695</strain>
    </source>
</reference>
<feature type="repeat" description="TPR" evidence="6">
    <location>
        <begin position="499"/>
        <end position="532"/>
    </location>
</feature>
<sequence length="653" mass="71470">MSLQGLISGSECAVPSNPLSQVLKHTEGDRSLQQDRIAGPSSGRLHHLPGTVAGPVNQQDMAMARQFFEGNGQGSNMGPSFGMPHQLPGPADLARMGGRAGPDLNEAWAREQQFHQAVAQNQTHANWAADFGTQQQHPQPGASIQHDPISAQQELQQRPSFMPSGGMYNNPMQMGMYGMGGNNMFQGNQPTFDQGKGKGKLRDVDFEAAFAQVSASLGPQSATTSGIEEVKDGVTNVEELMKNATLDEAKVDGQGTDFNRVWDQLQNSDVAPPKEDLAKWEAEFNQVMGSQREDDLDYDFNGAMQDAFRAGESADHSSQPAFDEDGYPILSPYTFETNNKHMPYPSESTRSFLSDAKEVLSNSGSLSEAALLLEAAIQKGELGEGGYEAWILLGETRNMDEREELGMRALTEGVKRAEEAGAVGAGQMSLAISYTNESYERASYAMLLRWLMARHPSHPIAEGTVNSVKKHSTWDAHSRVTDAFLSLARMQHAEGILDPEVQIGLGVLFYTNSEFDRAKDCFGSALQARPDDYLLWNRYGSSLSNGSKPEEALGAYRNALNIHPTYTRAIYNVGVACLNIGAYKEAAEHFLSALNMQQTNSNEQGAKGDTGDQLWFTLRRALLSMDRSDLAAMTHTDNNRPSLDVFRKEGFDF</sequence>
<keyword evidence="3" id="KW-0963">Cytoplasm</keyword>
<comment type="subcellular location">
    <subcellularLocation>
        <location evidence="1">Cytoplasm</location>
    </subcellularLocation>
</comment>
<dbReference type="GO" id="GO:0005829">
    <property type="term" value="C:cytosol"/>
    <property type="evidence" value="ECO:0007669"/>
    <property type="project" value="TreeGrafter"/>
</dbReference>
<evidence type="ECO:0000256" key="5">
    <source>
        <dbReference type="ARBA" id="ARBA00022803"/>
    </source>
</evidence>
<dbReference type="Gene3D" id="1.25.40.10">
    <property type="entry name" value="Tetratricopeptide repeat domain"/>
    <property type="match status" value="1"/>
</dbReference>
<dbReference type="InterPro" id="IPR019734">
    <property type="entry name" value="TPR_rpt"/>
</dbReference>
<organism evidence="8 9">
    <name type="scientific">Athelia psychrophila</name>
    <dbReference type="NCBI Taxonomy" id="1759441"/>
    <lineage>
        <taxon>Eukaryota</taxon>
        <taxon>Fungi</taxon>
        <taxon>Dikarya</taxon>
        <taxon>Basidiomycota</taxon>
        <taxon>Agaricomycotina</taxon>
        <taxon>Agaricomycetes</taxon>
        <taxon>Agaricomycetidae</taxon>
        <taxon>Atheliales</taxon>
        <taxon>Atheliaceae</taxon>
        <taxon>Athelia</taxon>
    </lineage>
</organism>
<protein>
    <submittedName>
        <fullName evidence="8">TPR-like protein</fullName>
    </submittedName>
</protein>
<dbReference type="GO" id="GO:0016560">
    <property type="term" value="P:protein import into peroxisome matrix, docking"/>
    <property type="evidence" value="ECO:0007669"/>
    <property type="project" value="TreeGrafter"/>
</dbReference>
<dbReference type="InterPro" id="IPR011990">
    <property type="entry name" value="TPR-like_helical_dom_sf"/>
</dbReference>
<dbReference type="PANTHER" id="PTHR10130">
    <property type="entry name" value="PEROXISOMAL TARGETING SIGNAL 1 RECEPTOR PEX5"/>
    <property type="match status" value="1"/>
</dbReference>
<comment type="similarity">
    <text evidence="2">Belongs to the peroxisomal targeting signal receptor family.</text>
</comment>
<evidence type="ECO:0000256" key="4">
    <source>
        <dbReference type="ARBA" id="ARBA00022737"/>
    </source>
</evidence>
<dbReference type="PROSITE" id="PS50005">
    <property type="entry name" value="TPR"/>
    <property type="match status" value="2"/>
</dbReference>
<dbReference type="SUPFAM" id="SSF48452">
    <property type="entry name" value="TPR-like"/>
    <property type="match status" value="1"/>
</dbReference>
<evidence type="ECO:0000256" key="7">
    <source>
        <dbReference type="SAM" id="MobiDB-lite"/>
    </source>
</evidence>
<accession>A0A166GLI4</accession>
<proteinExistence type="inferred from homology"/>
<dbReference type="AlphaFoldDB" id="A0A166GLI4"/>
<dbReference type="SMART" id="SM00028">
    <property type="entry name" value="TPR"/>
    <property type="match status" value="3"/>
</dbReference>
<dbReference type="GO" id="GO:0005778">
    <property type="term" value="C:peroxisomal membrane"/>
    <property type="evidence" value="ECO:0007669"/>
    <property type="project" value="TreeGrafter"/>
</dbReference>
<evidence type="ECO:0000313" key="9">
    <source>
        <dbReference type="Proteomes" id="UP000076532"/>
    </source>
</evidence>
<dbReference type="InterPro" id="IPR024111">
    <property type="entry name" value="PEX5/PEX5L"/>
</dbReference>
<keyword evidence="4" id="KW-0677">Repeat</keyword>
<evidence type="ECO:0000256" key="2">
    <source>
        <dbReference type="ARBA" id="ARBA00005348"/>
    </source>
</evidence>
<feature type="repeat" description="TPR" evidence="6">
    <location>
        <begin position="567"/>
        <end position="600"/>
    </location>
</feature>
<evidence type="ECO:0000256" key="3">
    <source>
        <dbReference type="ARBA" id="ARBA00022490"/>
    </source>
</evidence>
<dbReference type="STRING" id="436010.A0A166GLI4"/>
<dbReference type="EMBL" id="KV417577">
    <property type="protein sequence ID" value="KZP17955.1"/>
    <property type="molecule type" value="Genomic_DNA"/>
</dbReference>
<keyword evidence="9" id="KW-1185">Reference proteome</keyword>
<evidence type="ECO:0000256" key="6">
    <source>
        <dbReference type="PROSITE-ProRule" id="PRU00339"/>
    </source>
</evidence>
<name>A0A166GLI4_9AGAM</name>
<dbReference type="Proteomes" id="UP000076532">
    <property type="component" value="Unassembled WGS sequence"/>
</dbReference>
<dbReference type="Pfam" id="PF13432">
    <property type="entry name" value="TPR_16"/>
    <property type="match status" value="1"/>
</dbReference>
<feature type="region of interest" description="Disordered" evidence="7">
    <location>
        <begin position="69"/>
        <end position="94"/>
    </location>
</feature>
<evidence type="ECO:0000313" key="8">
    <source>
        <dbReference type="EMBL" id="KZP17955.1"/>
    </source>
</evidence>
<keyword evidence="5 6" id="KW-0802">TPR repeat</keyword>
<dbReference type="GO" id="GO:0005052">
    <property type="term" value="F:peroxisome matrix targeting signal-1 binding"/>
    <property type="evidence" value="ECO:0007669"/>
    <property type="project" value="TreeGrafter"/>
</dbReference>
<dbReference type="PANTHER" id="PTHR10130:SF9">
    <property type="entry name" value="PEROXISOMAL TARGETING SIGNAL RECEPTOR"/>
    <property type="match status" value="1"/>
</dbReference>
<dbReference type="OrthoDB" id="10006023at2759"/>